<dbReference type="GO" id="GO:0006338">
    <property type="term" value="P:chromatin remodeling"/>
    <property type="evidence" value="ECO:0007669"/>
    <property type="project" value="TreeGrafter"/>
</dbReference>
<dbReference type="FunFam" id="1.10.10.10:FF:000087">
    <property type="entry name" value="Transcriptional adapter 2"/>
    <property type="match status" value="1"/>
</dbReference>
<keyword evidence="4" id="KW-1185">Reference proteome</keyword>
<organism evidence="3 4">
    <name type="scientific">Penicillium canariense</name>
    <dbReference type="NCBI Taxonomy" id="189055"/>
    <lineage>
        <taxon>Eukaryota</taxon>
        <taxon>Fungi</taxon>
        <taxon>Dikarya</taxon>
        <taxon>Ascomycota</taxon>
        <taxon>Pezizomycotina</taxon>
        <taxon>Eurotiomycetes</taxon>
        <taxon>Eurotiomycetidae</taxon>
        <taxon>Eurotiales</taxon>
        <taxon>Aspergillaceae</taxon>
        <taxon>Penicillium</taxon>
    </lineage>
</organism>
<dbReference type="Pfam" id="PF04433">
    <property type="entry name" value="SWIRM"/>
    <property type="match status" value="1"/>
</dbReference>
<dbReference type="GO" id="GO:0006357">
    <property type="term" value="P:regulation of transcription by RNA polymerase II"/>
    <property type="evidence" value="ECO:0007669"/>
    <property type="project" value="TreeGrafter"/>
</dbReference>
<reference evidence="3" key="1">
    <citation type="submission" date="2022-11" db="EMBL/GenBank/DDBJ databases">
        <authorList>
            <person name="Petersen C."/>
        </authorList>
    </citation>
    <scope>NUCLEOTIDE SEQUENCE</scope>
    <source>
        <strain evidence="3">IBT 26290</strain>
    </source>
</reference>
<dbReference type="InterPro" id="IPR007526">
    <property type="entry name" value="SWIRM"/>
</dbReference>
<dbReference type="PANTHER" id="PTHR12374">
    <property type="entry name" value="TRANSCRIPTIONAL ADAPTOR 2 ADA2 -RELATED"/>
    <property type="match status" value="1"/>
</dbReference>
<dbReference type="PANTHER" id="PTHR12374:SF21">
    <property type="entry name" value="SWIRM DOMAIN-CONTAINING PROTEIN FUN19-RELATED"/>
    <property type="match status" value="1"/>
</dbReference>
<dbReference type="SUPFAM" id="SSF46689">
    <property type="entry name" value="Homeodomain-like"/>
    <property type="match status" value="1"/>
</dbReference>
<dbReference type="GO" id="GO:0003713">
    <property type="term" value="F:transcription coactivator activity"/>
    <property type="evidence" value="ECO:0007669"/>
    <property type="project" value="TreeGrafter"/>
</dbReference>
<dbReference type="Proteomes" id="UP001149163">
    <property type="component" value="Unassembled WGS sequence"/>
</dbReference>
<feature type="domain" description="SWIRM" evidence="2">
    <location>
        <begin position="300"/>
        <end position="398"/>
    </location>
</feature>
<evidence type="ECO:0000256" key="1">
    <source>
        <dbReference type="SAM" id="MobiDB-lite"/>
    </source>
</evidence>
<reference evidence="3" key="2">
    <citation type="journal article" date="2023" name="IMA Fungus">
        <title>Comparative genomic study of the Penicillium genus elucidates a diverse pangenome and 15 lateral gene transfer events.</title>
        <authorList>
            <person name="Petersen C."/>
            <person name="Sorensen T."/>
            <person name="Nielsen M.R."/>
            <person name="Sondergaard T.E."/>
            <person name="Sorensen J.L."/>
            <person name="Fitzpatrick D.A."/>
            <person name="Frisvad J.C."/>
            <person name="Nielsen K.L."/>
        </authorList>
    </citation>
    <scope>NUCLEOTIDE SEQUENCE</scope>
    <source>
        <strain evidence="3">IBT 26290</strain>
    </source>
</reference>
<proteinExistence type="predicted"/>
<protein>
    <recommendedName>
        <fullName evidence="2">SWIRM domain-containing protein</fullName>
    </recommendedName>
</protein>
<dbReference type="InterPro" id="IPR009057">
    <property type="entry name" value="Homeodomain-like_sf"/>
</dbReference>
<dbReference type="Gene3D" id="1.10.10.10">
    <property type="entry name" value="Winged helix-like DNA-binding domain superfamily/Winged helix DNA-binding domain"/>
    <property type="match status" value="1"/>
</dbReference>
<dbReference type="PROSITE" id="PS50934">
    <property type="entry name" value="SWIRM"/>
    <property type="match status" value="1"/>
</dbReference>
<feature type="region of interest" description="Disordered" evidence="1">
    <location>
        <begin position="1"/>
        <end position="105"/>
    </location>
</feature>
<gene>
    <name evidence="3" type="ORF">N7482_004706</name>
</gene>
<evidence type="ECO:0000313" key="3">
    <source>
        <dbReference type="EMBL" id="KAJ5169112.1"/>
    </source>
</evidence>
<comment type="caution">
    <text evidence="3">The sequence shown here is derived from an EMBL/GenBank/DDBJ whole genome shotgun (WGS) entry which is preliminary data.</text>
</comment>
<dbReference type="GeneID" id="81426007"/>
<dbReference type="RefSeq" id="XP_056545573.1">
    <property type="nucleotide sequence ID" value="XM_056686831.1"/>
</dbReference>
<name>A0A9W9ICY7_9EURO</name>
<evidence type="ECO:0000259" key="2">
    <source>
        <dbReference type="PROSITE" id="PS50934"/>
    </source>
</evidence>
<dbReference type="GO" id="GO:0070210">
    <property type="term" value="C:Rpd3L-Expanded complex"/>
    <property type="evidence" value="ECO:0007669"/>
    <property type="project" value="TreeGrafter"/>
</dbReference>
<feature type="compositionally biased region" description="Polar residues" evidence="1">
    <location>
        <begin position="247"/>
        <end position="264"/>
    </location>
</feature>
<evidence type="ECO:0000313" key="4">
    <source>
        <dbReference type="Proteomes" id="UP001149163"/>
    </source>
</evidence>
<dbReference type="GO" id="GO:0003682">
    <property type="term" value="F:chromatin binding"/>
    <property type="evidence" value="ECO:0007669"/>
    <property type="project" value="TreeGrafter"/>
</dbReference>
<dbReference type="AlphaFoldDB" id="A0A9W9ICY7"/>
<dbReference type="EMBL" id="JAPQKN010000002">
    <property type="protein sequence ID" value="KAJ5169112.1"/>
    <property type="molecule type" value="Genomic_DNA"/>
</dbReference>
<feature type="region of interest" description="Disordered" evidence="1">
    <location>
        <begin position="229"/>
        <end position="294"/>
    </location>
</feature>
<accession>A0A9W9ICY7</accession>
<dbReference type="OrthoDB" id="5598695at2759"/>
<sequence>MFTSSGVQPPLQSQPPQQPGKHPSSTSTMSRLPVSSLMSPPETKPLESFHPSSPFAKPDPSSLGGMVKLPPISADRKRTQSEMDLPSPPVTPYTGIKKRRSHTADQIEHDVEAHASRDPVLFPRHDSVAREEPLFGPIPPPAAEALVEQHINSHMARFENKRNKPTRDEYLLALSCVPVVSTQYNRNPAAWAREERETLERQLVLMNRYRPSGELEAKLKKIAPAPIKKVGGGTLRVPRTRVKRTPKSTPKQQTLDTFDSSPPSASKPRALGTNRDDTEFHSLPDYSPPLETVGSNTKALKADWKGQMLDLSNDPDRRLLSPAELNLASTLRLSCATYLCSKRRIFEARVRALGVGKEFRKTDAQQACKIDVNKASKLWTAYDRVGWFKPEYFHQYLR</sequence>
<dbReference type="InterPro" id="IPR036388">
    <property type="entry name" value="WH-like_DNA-bd_sf"/>
</dbReference>